<accession>A0A9Q0UKW3</accession>
<protein>
    <submittedName>
        <fullName evidence="1">Uncharacterized protein</fullName>
    </submittedName>
</protein>
<keyword evidence="2" id="KW-1185">Reference proteome</keyword>
<proteinExistence type="predicted"/>
<gene>
    <name evidence="1" type="ORF">OIU79_002989</name>
</gene>
<dbReference type="EMBL" id="JAPFFK010000012">
    <property type="protein sequence ID" value="KAJ6731770.1"/>
    <property type="molecule type" value="Genomic_DNA"/>
</dbReference>
<sequence length="60" mass="6809">MFSLENIITASTMRGEGAYAKAFSSAREPPEHIHTHLYIHTHIYTHTSSGRSIDYQMVKS</sequence>
<dbReference type="AlphaFoldDB" id="A0A9Q0UKW3"/>
<reference evidence="1" key="1">
    <citation type="submission" date="2022-11" db="EMBL/GenBank/DDBJ databases">
        <authorList>
            <person name="Hyden B.L."/>
            <person name="Feng K."/>
            <person name="Yates T."/>
            <person name="Jawdy S."/>
            <person name="Smart L.B."/>
            <person name="Muchero W."/>
        </authorList>
    </citation>
    <scope>NUCLEOTIDE SEQUENCE</scope>
    <source>
        <tissue evidence="1">Shoot tip</tissue>
    </source>
</reference>
<evidence type="ECO:0000313" key="1">
    <source>
        <dbReference type="EMBL" id="KAJ6731770.1"/>
    </source>
</evidence>
<reference evidence="1" key="2">
    <citation type="journal article" date="2023" name="Int. J. Mol. Sci.">
        <title>De Novo Assembly and Annotation of 11 Diverse Shrub Willow (Salix) Genomes Reveals Novel Gene Organization in Sex-Linked Regions.</title>
        <authorList>
            <person name="Hyden B."/>
            <person name="Feng K."/>
            <person name="Yates T.B."/>
            <person name="Jawdy S."/>
            <person name="Cereghino C."/>
            <person name="Smart L.B."/>
            <person name="Muchero W."/>
        </authorList>
    </citation>
    <scope>NUCLEOTIDE SEQUENCE</scope>
    <source>
        <tissue evidence="1">Shoot tip</tissue>
    </source>
</reference>
<comment type="caution">
    <text evidence="1">The sequence shown here is derived from an EMBL/GenBank/DDBJ whole genome shotgun (WGS) entry which is preliminary data.</text>
</comment>
<name>A0A9Q0UKW3_SALPP</name>
<dbReference type="Proteomes" id="UP001151532">
    <property type="component" value="Chromosome 18"/>
</dbReference>
<organism evidence="1 2">
    <name type="scientific">Salix purpurea</name>
    <name type="common">Purple osier willow</name>
    <dbReference type="NCBI Taxonomy" id="77065"/>
    <lineage>
        <taxon>Eukaryota</taxon>
        <taxon>Viridiplantae</taxon>
        <taxon>Streptophyta</taxon>
        <taxon>Embryophyta</taxon>
        <taxon>Tracheophyta</taxon>
        <taxon>Spermatophyta</taxon>
        <taxon>Magnoliopsida</taxon>
        <taxon>eudicotyledons</taxon>
        <taxon>Gunneridae</taxon>
        <taxon>Pentapetalae</taxon>
        <taxon>rosids</taxon>
        <taxon>fabids</taxon>
        <taxon>Malpighiales</taxon>
        <taxon>Salicaceae</taxon>
        <taxon>Saliceae</taxon>
        <taxon>Salix</taxon>
    </lineage>
</organism>
<evidence type="ECO:0000313" key="2">
    <source>
        <dbReference type="Proteomes" id="UP001151532"/>
    </source>
</evidence>